<keyword evidence="3 10" id="KW-0716">Sensory transduction</keyword>
<sequence length="359" mass="40658">MALGTAQIFQYGFVIYNKRDNFPEFIDGLSSALANSLFFIKLIILWVNQRKFGDILRIMTADWQGHTSNQRSMSIMMKTALLARRMSRIIIFINVSTVLLYCLGVLAANASDPEKWEPYNRELILKMKFPFEISTHPIYVAVTVVQFIHLVFVGFGIGFVNTLLINLVLHIDGQIDILQDWLKTAFSRNGSKPSKEITTQLLITKHQQIIIFSENIENIYTYVAFLILLSDTLIICFLGFVIAISLDKPNAAVIVVKSFMFYVMMNLDVFIYCYAGEYLSAKSKMIGDAAYDSLWYNVAAKNSRVVLFVVLRSQKRLTITCGKIMDLTLKCFTSIVKASASYVGAFGDVLRANNLLTML</sequence>
<evidence type="ECO:0000313" key="11">
    <source>
        <dbReference type="Proteomes" id="UP000515204"/>
    </source>
</evidence>
<comment type="similarity">
    <text evidence="10">Belongs to the insect chemoreceptor superfamily. Heteromeric odorant receptor channel (TC 1.A.69) family.</text>
</comment>
<name>A0A6P3XNH7_DINQU</name>
<feature type="transmembrane region" description="Helical" evidence="10">
    <location>
        <begin position="252"/>
        <end position="275"/>
    </location>
</feature>
<gene>
    <name evidence="12" type="primary">LOC106747183</name>
</gene>
<reference evidence="12" key="1">
    <citation type="submission" date="2025-08" db="UniProtKB">
        <authorList>
            <consortium name="RefSeq"/>
        </authorList>
    </citation>
    <scope>IDENTIFICATION</scope>
</reference>
<dbReference type="OrthoDB" id="6765072at2759"/>
<dbReference type="GO" id="GO:0005886">
    <property type="term" value="C:plasma membrane"/>
    <property type="evidence" value="ECO:0007669"/>
    <property type="project" value="UniProtKB-SubCell"/>
</dbReference>
<evidence type="ECO:0000313" key="12">
    <source>
        <dbReference type="RefSeq" id="XP_014480016.1"/>
    </source>
</evidence>
<keyword evidence="7 10" id="KW-0472">Membrane</keyword>
<dbReference type="PANTHER" id="PTHR21137">
    <property type="entry name" value="ODORANT RECEPTOR"/>
    <property type="match status" value="1"/>
</dbReference>
<evidence type="ECO:0000256" key="3">
    <source>
        <dbReference type="ARBA" id="ARBA00022606"/>
    </source>
</evidence>
<keyword evidence="2" id="KW-1003">Cell membrane</keyword>
<feature type="transmembrane region" description="Helical" evidence="10">
    <location>
        <begin position="28"/>
        <end position="47"/>
    </location>
</feature>
<keyword evidence="9 10" id="KW-0807">Transducer</keyword>
<comment type="caution">
    <text evidence="10">Lacks conserved residue(s) required for the propagation of feature annotation.</text>
</comment>
<keyword evidence="6 10" id="KW-1133">Transmembrane helix</keyword>
<evidence type="ECO:0000256" key="7">
    <source>
        <dbReference type="ARBA" id="ARBA00023136"/>
    </source>
</evidence>
<dbReference type="Pfam" id="PF02949">
    <property type="entry name" value="7tm_6"/>
    <property type="match status" value="1"/>
</dbReference>
<protein>
    <recommendedName>
        <fullName evidence="10">Odorant receptor</fullName>
    </recommendedName>
</protein>
<dbReference type="AlphaFoldDB" id="A0A6P3XNH7"/>
<dbReference type="GeneID" id="106747183"/>
<keyword evidence="8 10" id="KW-0675">Receptor</keyword>
<evidence type="ECO:0000256" key="5">
    <source>
        <dbReference type="ARBA" id="ARBA00022725"/>
    </source>
</evidence>
<evidence type="ECO:0000256" key="9">
    <source>
        <dbReference type="ARBA" id="ARBA00023224"/>
    </source>
</evidence>
<keyword evidence="11" id="KW-1185">Reference proteome</keyword>
<evidence type="ECO:0000256" key="1">
    <source>
        <dbReference type="ARBA" id="ARBA00004651"/>
    </source>
</evidence>
<keyword evidence="5 10" id="KW-0552">Olfaction</keyword>
<feature type="transmembrane region" description="Helical" evidence="10">
    <location>
        <begin position="219"/>
        <end position="246"/>
    </location>
</feature>
<evidence type="ECO:0000256" key="10">
    <source>
        <dbReference type="RuleBase" id="RU351113"/>
    </source>
</evidence>
<accession>A0A6P3XNH7</accession>
<dbReference type="PANTHER" id="PTHR21137:SF35">
    <property type="entry name" value="ODORANT RECEPTOR 19A-RELATED"/>
    <property type="match status" value="1"/>
</dbReference>
<evidence type="ECO:0000256" key="6">
    <source>
        <dbReference type="ARBA" id="ARBA00022989"/>
    </source>
</evidence>
<dbReference type="GO" id="GO:0004984">
    <property type="term" value="F:olfactory receptor activity"/>
    <property type="evidence" value="ECO:0007669"/>
    <property type="project" value="InterPro"/>
</dbReference>
<dbReference type="InterPro" id="IPR004117">
    <property type="entry name" value="7tm6_olfct_rcpt"/>
</dbReference>
<feature type="transmembrane region" description="Helical" evidence="10">
    <location>
        <begin position="138"/>
        <end position="169"/>
    </location>
</feature>
<organism evidence="11 12">
    <name type="scientific">Dinoponera quadriceps</name>
    <name type="common">South American ant</name>
    <dbReference type="NCBI Taxonomy" id="609295"/>
    <lineage>
        <taxon>Eukaryota</taxon>
        <taxon>Metazoa</taxon>
        <taxon>Ecdysozoa</taxon>
        <taxon>Arthropoda</taxon>
        <taxon>Hexapoda</taxon>
        <taxon>Insecta</taxon>
        <taxon>Pterygota</taxon>
        <taxon>Neoptera</taxon>
        <taxon>Endopterygota</taxon>
        <taxon>Hymenoptera</taxon>
        <taxon>Apocrita</taxon>
        <taxon>Aculeata</taxon>
        <taxon>Formicoidea</taxon>
        <taxon>Formicidae</taxon>
        <taxon>Ponerinae</taxon>
        <taxon>Ponerini</taxon>
        <taxon>Dinoponera</taxon>
    </lineage>
</organism>
<dbReference type="RefSeq" id="XP_014480016.1">
    <property type="nucleotide sequence ID" value="XM_014624530.1"/>
</dbReference>
<proteinExistence type="inferred from homology"/>
<feature type="transmembrane region" description="Helical" evidence="10">
    <location>
        <begin position="86"/>
        <end position="108"/>
    </location>
</feature>
<evidence type="ECO:0000256" key="2">
    <source>
        <dbReference type="ARBA" id="ARBA00022475"/>
    </source>
</evidence>
<keyword evidence="4 10" id="KW-0812">Transmembrane</keyword>
<dbReference type="Proteomes" id="UP000515204">
    <property type="component" value="Unplaced"/>
</dbReference>
<dbReference type="GO" id="GO:0005549">
    <property type="term" value="F:odorant binding"/>
    <property type="evidence" value="ECO:0007669"/>
    <property type="project" value="InterPro"/>
</dbReference>
<comment type="subcellular location">
    <subcellularLocation>
        <location evidence="1 10">Cell membrane</location>
        <topology evidence="1 10">Multi-pass membrane protein</topology>
    </subcellularLocation>
</comment>
<dbReference type="GO" id="GO:0007165">
    <property type="term" value="P:signal transduction"/>
    <property type="evidence" value="ECO:0007669"/>
    <property type="project" value="UniProtKB-KW"/>
</dbReference>
<evidence type="ECO:0000256" key="4">
    <source>
        <dbReference type="ARBA" id="ARBA00022692"/>
    </source>
</evidence>
<evidence type="ECO:0000256" key="8">
    <source>
        <dbReference type="ARBA" id="ARBA00023170"/>
    </source>
</evidence>
<dbReference type="KEGG" id="dqu:106747183"/>